<dbReference type="OrthoDB" id="264603at2759"/>
<evidence type="ECO:0000313" key="8">
    <source>
        <dbReference type="Proteomes" id="UP000000600"/>
    </source>
</evidence>
<dbReference type="InterPro" id="IPR016763">
    <property type="entry name" value="VAP"/>
</dbReference>
<dbReference type="GO" id="GO:0005886">
    <property type="term" value="C:plasma membrane"/>
    <property type="evidence" value="ECO:0000318"/>
    <property type="project" value="GO_Central"/>
</dbReference>
<dbReference type="GO" id="GO:0061817">
    <property type="term" value="P:endoplasmic reticulum-plasma membrane tethering"/>
    <property type="evidence" value="ECO:0000318"/>
    <property type="project" value="GO_Central"/>
</dbReference>
<dbReference type="InterPro" id="IPR008962">
    <property type="entry name" value="PapD-like_sf"/>
</dbReference>
<sequence>MQRLIEIEPKKYLEFEEILLAYAQMSIKNLTEKKVTFKVPLNLKQYRQKLQNLIYFQQDHLLVKSTPIKHKLLKFLQTDLQKMIKYMKINFKLMPALSILKNQVIINSQNQLDLTIFWKSRDISTIQSQILRSIIKQKQYSMEELLEIEPKDFLEFNVKENKLAYAQMSLKNLTEKNVAFKIKATKPDLFQIIPFIGQINPNQTQIIEISTNRPIEDDQIYDNKFKVNACFIDSKDSDLTIFWKSRDESNIQSQILCSRIKQYIVEDTQSRSQGSESKVFEQNLSISQQQDSIMFNSIIVKKADDDQIDNNKDQLENTNYKNIKSLTRKPELKINKHNQKNIIVISTLLCSSLLSQLLQQKVI</sequence>
<keyword evidence="3" id="KW-0812">Transmembrane</keyword>
<dbReference type="eggNOG" id="KOG0439">
    <property type="taxonomic scope" value="Eukaryota"/>
</dbReference>
<gene>
    <name evidence="7" type="ORF">GSPATT00017070001</name>
</gene>
<evidence type="ECO:0000313" key="7">
    <source>
        <dbReference type="EMBL" id="CAK82699.1"/>
    </source>
</evidence>
<dbReference type="Pfam" id="PF00635">
    <property type="entry name" value="Motile_Sperm"/>
    <property type="match status" value="1"/>
</dbReference>
<dbReference type="AlphaFoldDB" id="A0DI32"/>
<dbReference type="GO" id="GO:0043495">
    <property type="term" value="F:protein-membrane adaptor activity"/>
    <property type="evidence" value="ECO:0000318"/>
    <property type="project" value="GO_Central"/>
</dbReference>
<dbReference type="EMBL" id="CT868441">
    <property type="protein sequence ID" value="CAK82699.1"/>
    <property type="molecule type" value="Genomic_DNA"/>
</dbReference>
<dbReference type="HOGENOM" id="CLU_763887_0_0_1"/>
<dbReference type="Proteomes" id="UP000000600">
    <property type="component" value="Unassembled WGS sequence"/>
</dbReference>
<proteinExistence type="inferred from homology"/>
<dbReference type="RefSeq" id="XP_001450096.1">
    <property type="nucleotide sequence ID" value="XM_001450059.1"/>
</dbReference>
<dbReference type="STRING" id="5888.A0DI32"/>
<dbReference type="InterPro" id="IPR000535">
    <property type="entry name" value="MSP_dom"/>
</dbReference>
<keyword evidence="4" id="KW-1133">Transmembrane helix</keyword>
<protein>
    <recommendedName>
        <fullName evidence="6">MSP domain-containing protein</fullName>
    </recommendedName>
</protein>
<evidence type="ECO:0000256" key="3">
    <source>
        <dbReference type="ARBA" id="ARBA00022692"/>
    </source>
</evidence>
<evidence type="ECO:0000256" key="1">
    <source>
        <dbReference type="ARBA" id="ARBA00004211"/>
    </source>
</evidence>
<evidence type="ECO:0000256" key="5">
    <source>
        <dbReference type="ARBA" id="ARBA00023136"/>
    </source>
</evidence>
<evidence type="ECO:0000256" key="4">
    <source>
        <dbReference type="ARBA" id="ARBA00022989"/>
    </source>
</evidence>
<evidence type="ECO:0000256" key="2">
    <source>
        <dbReference type="ARBA" id="ARBA00008932"/>
    </source>
</evidence>
<dbReference type="SUPFAM" id="SSF49354">
    <property type="entry name" value="PapD-like"/>
    <property type="match status" value="1"/>
</dbReference>
<dbReference type="GO" id="GO:0005789">
    <property type="term" value="C:endoplasmic reticulum membrane"/>
    <property type="evidence" value="ECO:0000318"/>
    <property type="project" value="GO_Central"/>
</dbReference>
<keyword evidence="8" id="KW-1185">Reference proteome</keyword>
<feature type="domain" description="MSP" evidence="6">
    <location>
        <begin position="145"/>
        <end position="261"/>
    </location>
</feature>
<dbReference type="GO" id="GO:0090158">
    <property type="term" value="P:endoplasmic reticulum membrane organization"/>
    <property type="evidence" value="ECO:0000318"/>
    <property type="project" value="GO_Central"/>
</dbReference>
<keyword evidence="5" id="KW-0472">Membrane</keyword>
<dbReference type="Gene3D" id="2.60.40.10">
    <property type="entry name" value="Immunoglobulins"/>
    <property type="match status" value="1"/>
</dbReference>
<accession>A0DI32</accession>
<dbReference type="GeneID" id="5035881"/>
<name>A0DI32_PARTE</name>
<dbReference type="PROSITE" id="PS50202">
    <property type="entry name" value="MSP"/>
    <property type="match status" value="1"/>
</dbReference>
<dbReference type="KEGG" id="ptm:GSPATT00017070001"/>
<dbReference type="PANTHER" id="PTHR10809:SF6">
    <property type="entry name" value="AT11025P-RELATED"/>
    <property type="match status" value="1"/>
</dbReference>
<comment type="subcellular location">
    <subcellularLocation>
        <location evidence="1">Membrane</location>
        <topology evidence="1">Single-pass type IV membrane protein</topology>
    </subcellularLocation>
</comment>
<comment type="similarity">
    <text evidence="2">Belongs to the VAMP-associated protein (VAP) (TC 9.B.17) family.</text>
</comment>
<evidence type="ECO:0000259" key="6">
    <source>
        <dbReference type="PROSITE" id="PS50202"/>
    </source>
</evidence>
<dbReference type="PANTHER" id="PTHR10809">
    <property type="entry name" value="VESICLE-ASSOCIATED MEMBRANE PROTEIN-ASSOCIATED PROTEIN"/>
    <property type="match status" value="1"/>
</dbReference>
<organism evidence="7 8">
    <name type="scientific">Paramecium tetraurelia</name>
    <dbReference type="NCBI Taxonomy" id="5888"/>
    <lineage>
        <taxon>Eukaryota</taxon>
        <taxon>Sar</taxon>
        <taxon>Alveolata</taxon>
        <taxon>Ciliophora</taxon>
        <taxon>Intramacronucleata</taxon>
        <taxon>Oligohymenophorea</taxon>
        <taxon>Peniculida</taxon>
        <taxon>Parameciidae</taxon>
        <taxon>Paramecium</taxon>
    </lineage>
</organism>
<reference evidence="7 8" key="1">
    <citation type="journal article" date="2006" name="Nature">
        <title>Global trends of whole-genome duplications revealed by the ciliate Paramecium tetraurelia.</title>
        <authorList>
            <consortium name="Genoscope"/>
            <person name="Aury J.-M."/>
            <person name="Jaillon O."/>
            <person name="Duret L."/>
            <person name="Noel B."/>
            <person name="Jubin C."/>
            <person name="Porcel B.M."/>
            <person name="Segurens B."/>
            <person name="Daubin V."/>
            <person name="Anthouard V."/>
            <person name="Aiach N."/>
            <person name="Arnaiz O."/>
            <person name="Billaut A."/>
            <person name="Beisson J."/>
            <person name="Blanc I."/>
            <person name="Bouhouche K."/>
            <person name="Camara F."/>
            <person name="Duharcourt S."/>
            <person name="Guigo R."/>
            <person name="Gogendeau D."/>
            <person name="Katinka M."/>
            <person name="Keller A.-M."/>
            <person name="Kissmehl R."/>
            <person name="Klotz C."/>
            <person name="Koll F."/>
            <person name="Le Moue A."/>
            <person name="Lepere C."/>
            <person name="Malinsky S."/>
            <person name="Nowacki M."/>
            <person name="Nowak J.K."/>
            <person name="Plattner H."/>
            <person name="Poulain J."/>
            <person name="Ruiz F."/>
            <person name="Serrano V."/>
            <person name="Zagulski M."/>
            <person name="Dessen P."/>
            <person name="Betermier M."/>
            <person name="Weissenbach J."/>
            <person name="Scarpelli C."/>
            <person name="Schachter V."/>
            <person name="Sperling L."/>
            <person name="Meyer E."/>
            <person name="Cohen J."/>
            <person name="Wincker P."/>
        </authorList>
    </citation>
    <scope>NUCLEOTIDE SEQUENCE [LARGE SCALE GENOMIC DNA]</scope>
    <source>
        <strain evidence="7 8">Stock d4-2</strain>
    </source>
</reference>
<dbReference type="InterPro" id="IPR013783">
    <property type="entry name" value="Ig-like_fold"/>
</dbReference>
<dbReference type="FunCoup" id="A0DI32">
    <property type="interactions" value="235"/>
</dbReference>
<dbReference type="InParanoid" id="A0DI32"/>